<reference evidence="3" key="1">
    <citation type="journal article" date="2015" name="Nat. Genet.">
        <title>The genome and transcriptome of the zoonotic hookworm Ancylostoma ceylanicum identify infection-specific gene families.</title>
        <authorList>
            <person name="Schwarz E.M."/>
            <person name="Hu Y."/>
            <person name="Antoshechkin I."/>
            <person name="Miller M.M."/>
            <person name="Sternberg P.W."/>
            <person name="Aroian R.V."/>
        </authorList>
    </citation>
    <scope>NUCLEOTIDE SEQUENCE</scope>
    <source>
        <strain evidence="3">HY135</strain>
    </source>
</reference>
<keyword evidence="3" id="KW-1185">Reference proteome</keyword>
<evidence type="ECO:0000313" key="2">
    <source>
        <dbReference type="EMBL" id="EYC28805.1"/>
    </source>
</evidence>
<dbReference type="AlphaFoldDB" id="A0A016VN08"/>
<feature type="compositionally biased region" description="Basic and acidic residues" evidence="1">
    <location>
        <begin position="53"/>
        <end position="64"/>
    </location>
</feature>
<sequence length="104" mass="11575">MWDFEIGVIDDLRWEVVVIETVEHRSAGCARNCAFTEREPVYARLATTMNSNHEQKSSRGHFRETTTSLSASRAPDAISLLVSSSFHTGSEIGVTKNSQLGFEL</sequence>
<dbReference type="Proteomes" id="UP000024635">
    <property type="component" value="Unassembled WGS sequence"/>
</dbReference>
<protein>
    <submittedName>
        <fullName evidence="2">Uncharacterized protein</fullName>
    </submittedName>
</protein>
<comment type="caution">
    <text evidence="2">The sequence shown here is derived from an EMBL/GenBank/DDBJ whole genome shotgun (WGS) entry which is preliminary data.</text>
</comment>
<gene>
    <name evidence="2" type="primary">Acey_s0007.g3441</name>
    <name evidence="2" type="ORF">Y032_0007g3441</name>
</gene>
<accession>A0A016VN08</accession>
<feature type="region of interest" description="Disordered" evidence="1">
    <location>
        <begin position="49"/>
        <end position="72"/>
    </location>
</feature>
<name>A0A016VN08_9BILA</name>
<organism evidence="2 3">
    <name type="scientific">Ancylostoma ceylanicum</name>
    <dbReference type="NCBI Taxonomy" id="53326"/>
    <lineage>
        <taxon>Eukaryota</taxon>
        <taxon>Metazoa</taxon>
        <taxon>Ecdysozoa</taxon>
        <taxon>Nematoda</taxon>
        <taxon>Chromadorea</taxon>
        <taxon>Rhabditida</taxon>
        <taxon>Rhabditina</taxon>
        <taxon>Rhabditomorpha</taxon>
        <taxon>Strongyloidea</taxon>
        <taxon>Ancylostomatidae</taxon>
        <taxon>Ancylostomatinae</taxon>
        <taxon>Ancylostoma</taxon>
    </lineage>
</organism>
<evidence type="ECO:0000256" key="1">
    <source>
        <dbReference type="SAM" id="MobiDB-lite"/>
    </source>
</evidence>
<evidence type="ECO:0000313" key="3">
    <source>
        <dbReference type="Proteomes" id="UP000024635"/>
    </source>
</evidence>
<dbReference type="EMBL" id="JARK01001343">
    <property type="protein sequence ID" value="EYC28805.1"/>
    <property type="molecule type" value="Genomic_DNA"/>
</dbReference>
<proteinExistence type="predicted"/>